<evidence type="ECO:0000313" key="1">
    <source>
        <dbReference type="EMBL" id="AMM02890.1"/>
    </source>
</evidence>
<reference evidence="1 2" key="2">
    <citation type="journal article" date="2016" name="Environ. Microbiol.">
        <title>The revisited genome of Pseudomonas putida KT2440 enlightens its value as a robust metabolic chassis.</title>
        <authorList>
            <person name="Belda E."/>
            <person name="van Heck R.G."/>
            <person name="Lopez-Sanchez M.J."/>
            <person name="Cruveiller S."/>
            <person name="Barbe V."/>
            <person name="Fraser C."/>
            <person name="Klenk H.P."/>
            <person name="Petersen J."/>
            <person name="Morgat A."/>
            <person name="Nikel P.I."/>
            <person name="Vallenet D."/>
            <person name="Rouy Z."/>
            <person name="Sekowska A."/>
            <person name="Martins Dos Santos V.A."/>
            <person name="de Lorenzo V."/>
            <person name="Danchin A."/>
            <person name="Medigue C."/>
        </authorList>
    </citation>
    <scope>NUCLEOTIDE SEQUENCE [LARGE SCALE GENOMIC DNA]</scope>
    <source>
        <strain evidence="2">ATCC 47054 / DSM 6125 / CFBP 8728 / NCIMB 11950 / KT2440</strain>
    </source>
</reference>
<reference evidence="1 2" key="1">
    <citation type="journal article" date="2002" name="Environ. Microbiol.">
        <title>Complete genome sequence and comparative analysis of the metabolically versatile Pseudomonas putida KT2440.</title>
        <authorList>
            <person name="Nelson K.E."/>
            <person name="Weinel C."/>
            <person name="Paulsen I.T."/>
            <person name="Dodson R.J."/>
            <person name="Hilbert H."/>
            <person name="Martins dos Santos V.A."/>
            <person name="Fouts D.E."/>
            <person name="Gill S.R."/>
            <person name="Pop M."/>
            <person name="Holmes M."/>
            <person name="Brinkac L."/>
            <person name="Beanan M."/>
            <person name="DeBoy R.T."/>
            <person name="Daugherty S."/>
            <person name="Kolonay J."/>
            <person name="Madupu R."/>
            <person name="Nelson W."/>
            <person name="White O."/>
            <person name="Peterson J."/>
            <person name="Khouri H."/>
            <person name="Hance I."/>
            <person name="Chris Lee P."/>
            <person name="Holtzapple E."/>
            <person name="Scanlan D."/>
            <person name="Tran K."/>
            <person name="Moazzez A."/>
            <person name="Utterback T."/>
            <person name="Rizzo M."/>
            <person name="Lee K."/>
            <person name="Kosack D."/>
            <person name="Moestl D."/>
            <person name="Wedler H."/>
            <person name="Lauber J."/>
            <person name="Stjepandic D."/>
            <person name="Hoheisel J."/>
            <person name="Straetz M."/>
            <person name="Heim S."/>
            <person name="Kiewitz C."/>
            <person name="Eisen J.A."/>
            <person name="Timmis K.N."/>
            <person name="Dusterhoft A."/>
            <person name="Tummler B."/>
            <person name="Fraser C.M."/>
        </authorList>
    </citation>
    <scope>NUCLEOTIDE SEQUENCE [LARGE SCALE GENOMIC DNA]</scope>
    <source>
        <strain evidence="2">ATCC 47054 / DSM 6125 / CFBP 8728 / NCIMB 11950 / KT2440</strain>
    </source>
</reference>
<name>A0A140FWA7_PSEPK</name>
<sequence length="60" mass="6403">MWCARLPITRTGSIVVLLPGLEDDHSPSLLAHGITSLKLPVPATSGGVTLAAWLVKSYYQ</sequence>
<dbReference type="STRING" id="160488.PP_5554"/>
<proteinExistence type="predicted"/>
<dbReference type="KEGG" id="ppu:PP_5554"/>
<dbReference type="BioCyc" id="PPUT160488:G1G01-3224-MONOMER"/>
<dbReference type="EMBL" id="AE015451">
    <property type="protein sequence ID" value="AMM02890.1"/>
    <property type="molecule type" value="Genomic_DNA"/>
</dbReference>
<gene>
    <name evidence="1" type="ordered locus">PP_5554</name>
</gene>
<organism evidence="1 2">
    <name type="scientific">Pseudomonas putida (strain ATCC 47054 / DSM 6125 / CFBP 8728 / NCIMB 11950 / KT2440)</name>
    <dbReference type="NCBI Taxonomy" id="160488"/>
    <lineage>
        <taxon>Bacteria</taxon>
        <taxon>Pseudomonadati</taxon>
        <taxon>Pseudomonadota</taxon>
        <taxon>Gammaproteobacteria</taxon>
        <taxon>Pseudomonadales</taxon>
        <taxon>Pseudomonadaceae</taxon>
        <taxon>Pseudomonas</taxon>
    </lineage>
</organism>
<dbReference type="Proteomes" id="UP000000556">
    <property type="component" value="Chromosome"/>
</dbReference>
<keyword evidence="2" id="KW-1185">Reference proteome</keyword>
<dbReference type="AlphaFoldDB" id="A0A140FWA7"/>
<accession>A0A140FWA7</accession>
<protein>
    <submittedName>
        <fullName evidence="1">Uncharacterized protein</fullName>
    </submittedName>
</protein>
<evidence type="ECO:0000313" key="2">
    <source>
        <dbReference type="Proteomes" id="UP000000556"/>
    </source>
</evidence>